<dbReference type="OrthoDB" id="9126970at2"/>
<dbReference type="GO" id="GO:0051015">
    <property type="term" value="F:actin filament binding"/>
    <property type="evidence" value="ECO:0007669"/>
    <property type="project" value="TreeGrafter"/>
</dbReference>
<dbReference type="GO" id="GO:0035556">
    <property type="term" value="P:intracellular signal transduction"/>
    <property type="evidence" value="ECO:0007669"/>
    <property type="project" value="InterPro"/>
</dbReference>
<reference evidence="4 5" key="1">
    <citation type="submission" date="2010-08" db="EMBL/GenBank/DDBJ databases">
        <title>Complete sequence of Gallionella capsiferriformans ES-2.</title>
        <authorList>
            <consortium name="US DOE Joint Genome Institute"/>
            <person name="Lucas S."/>
            <person name="Copeland A."/>
            <person name="Lapidus A."/>
            <person name="Cheng J.-F."/>
            <person name="Bruce D."/>
            <person name="Goodwin L."/>
            <person name="Pitluck S."/>
            <person name="Chertkov O."/>
            <person name="Davenport K.W."/>
            <person name="Detter J.C."/>
            <person name="Han C."/>
            <person name="Tapia R."/>
            <person name="Land M."/>
            <person name="Hauser L."/>
            <person name="Chang Y.-J."/>
            <person name="Jeffries C."/>
            <person name="Kyrpides N."/>
            <person name="Ivanova N."/>
            <person name="Mikhailova N."/>
            <person name="Shelobolina E.S."/>
            <person name="Picardal F."/>
            <person name="Roden E."/>
            <person name="Emerson D."/>
            <person name="Woyke T."/>
        </authorList>
    </citation>
    <scope>NUCLEOTIDE SEQUENCE [LARGE SCALE GENOMIC DNA]</scope>
    <source>
        <strain evidence="4 5">ES-2</strain>
    </source>
</reference>
<dbReference type="HOGENOM" id="CLU_262280_0_0_4"/>
<dbReference type="GO" id="GO:0004016">
    <property type="term" value="F:adenylate cyclase activity"/>
    <property type="evidence" value="ECO:0007669"/>
    <property type="project" value="UniProtKB-ARBA"/>
</dbReference>
<dbReference type="GO" id="GO:0031032">
    <property type="term" value="P:actomyosin structure organization"/>
    <property type="evidence" value="ECO:0007669"/>
    <property type="project" value="TreeGrafter"/>
</dbReference>
<sequence length="1290" mass="140248">MNEKLIFVRTESGDGEARGRTALLSKDIKRALMMVDGTASVAEIMKRSSPSLRGMLQDMFLELARGGFIQDKSKVSSLAKLVAPHAPVASPKKPDAGIEELDFTAAFRVPTSAMMAEEAAKLSREKARVEAQAQVARQKTEEEVARVKAEQAALEKAQIAAREEAARVEQKAAEKARVLEAERIEAAARQAEARARAEEQAKRDAEVARVKAESARVAHELAERVKAEAARVVAQERTKLEAEVARLKAAAEAEAQAHARQEIEAAKRLASEEAARVVAQERARLEAEAARLKAQADAEAHARQEIEAAKRLAAEEAARVREELERERAAAREQTARQVREAAEVARIKAEQEAAKAALRAEAERHEAAEAKLKAEQHAAQVQAEADVRALALAQERAKLEAEVSQLKADARTDERRRVDTLARLEAETVKAQQASERLLREAEARRIKAEEEISLVRRESEQQLLQAREEAAREHAEKVAAQRGAQVELISPIPDEDASKLVPDDPVLAAVVRLNAKHADEERNVVSALDELTQAAAAAASRDSSQWVVRSDSAPATDRRQAAPAVPGCDSRGGNNGVPVVERRTTTAAVLFFDIVGYTKLSDQRQISLKQQFSQLVGNSLDPLDAGERIILDTGDGAAIGFLQHPTDALESAIHFRAGLTANSHFDYPDLRVRLGIHLGPVSLVKDMNGQINMLGDGINSAQRVMSFAGHDQIYVSRAYFEFVSNLSDEYKDLFRYRGAQQDKHGREHQIYELIDANAEVVLPQPEILSSEGFEGFNLDAFDLEAPAEAEVLMPEMALSPQLSAADQLLLDAAKLELPPIVAPVEAIAATVAPIAAQSKVVAEYSEQEAKQLADAQAKKWREAESRAAEDARKTVPPPQAAPEPVVRLPRVPRKPKPWGKLAAGLAVALVATLFALPAVMPMQSYLANIEQTLSAKLQQPVHIGRLSARILPAPRLILSEVSIGATRQIQADQAQVNFAYSALFGATRAIDSLNLEGVRVKDEALLQVAGWLQQTASDAHYPVARIGFTQARLESDSVPLSGVGGEVDFDASGHFTEAKLNADGHKLVLELHAGPKLPFSLTLRDRALPLFPDWIFEDLKANGELSQDEMRISDLDGRIRGGVLTGDARINWREGWRVQGALEAKVIPLQNINKLLGGDLDGTARFQMQSGRLAKLADTAVLNGVFNVNKGIVNGVDVVETARLRSRENLPGGRTHFEAMSGELNYANDLYRFSQLKINDSVVKAAGTLAVNRQKLSGMLSADLSMRAGTVMLQVEGTTASPALHVAH</sequence>
<dbReference type="KEGG" id="gca:Galf_0636"/>
<protein>
    <submittedName>
        <fullName evidence="4">Adenylyl cyclase class-3/4/guanylyl cyclase</fullName>
    </submittedName>
</protein>
<evidence type="ECO:0000256" key="2">
    <source>
        <dbReference type="SAM" id="MobiDB-lite"/>
    </source>
</evidence>
<feature type="coiled-coil region" evidence="1">
    <location>
        <begin position="112"/>
        <end position="478"/>
    </location>
</feature>
<dbReference type="InterPro" id="IPR029787">
    <property type="entry name" value="Nucleotide_cyclase"/>
</dbReference>
<dbReference type="CDD" id="cd07302">
    <property type="entry name" value="CHD"/>
    <property type="match status" value="1"/>
</dbReference>
<evidence type="ECO:0000259" key="3">
    <source>
        <dbReference type="PROSITE" id="PS50125"/>
    </source>
</evidence>
<gene>
    <name evidence="4" type="ordered locus">Galf_0636</name>
</gene>
<dbReference type="eggNOG" id="COG2982">
    <property type="taxonomic scope" value="Bacteria"/>
</dbReference>
<dbReference type="Gene3D" id="3.30.70.1230">
    <property type="entry name" value="Nucleotide cyclase"/>
    <property type="match status" value="1"/>
</dbReference>
<dbReference type="GO" id="GO:0005737">
    <property type="term" value="C:cytoplasm"/>
    <property type="evidence" value="ECO:0007669"/>
    <property type="project" value="TreeGrafter"/>
</dbReference>
<dbReference type="PROSITE" id="PS50125">
    <property type="entry name" value="GUANYLATE_CYCLASE_2"/>
    <property type="match status" value="1"/>
</dbReference>
<dbReference type="eggNOG" id="COG3064">
    <property type="taxonomic scope" value="Bacteria"/>
</dbReference>
<evidence type="ECO:0000256" key="1">
    <source>
        <dbReference type="SAM" id="Coils"/>
    </source>
</evidence>
<keyword evidence="1" id="KW-0175">Coiled coil</keyword>
<dbReference type="InterPro" id="IPR001054">
    <property type="entry name" value="A/G_cyclase"/>
</dbReference>
<dbReference type="RefSeq" id="WP_013292619.1">
    <property type="nucleotide sequence ID" value="NC_014394.1"/>
</dbReference>
<dbReference type="EMBL" id="CP002159">
    <property type="protein sequence ID" value="ADL54677.1"/>
    <property type="molecule type" value="Genomic_DNA"/>
</dbReference>
<proteinExistence type="predicted"/>
<evidence type="ECO:0000313" key="4">
    <source>
        <dbReference type="EMBL" id="ADL54677.1"/>
    </source>
</evidence>
<keyword evidence="5" id="KW-1185">Reference proteome</keyword>
<dbReference type="GO" id="GO:0016460">
    <property type="term" value="C:myosin II complex"/>
    <property type="evidence" value="ECO:0007669"/>
    <property type="project" value="TreeGrafter"/>
</dbReference>
<feature type="region of interest" description="Disordered" evidence="2">
    <location>
        <begin position="554"/>
        <end position="579"/>
    </location>
</feature>
<dbReference type="Proteomes" id="UP000001235">
    <property type="component" value="Chromosome"/>
</dbReference>
<name>D9SCY8_GALCS</name>
<dbReference type="PANTHER" id="PTHR45615">
    <property type="entry name" value="MYOSIN HEAVY CHAIN, NON-MUSCLE"/>
    <property type="match status" value="1"/>
</dbReference>
<organism evidence="4 5">
    <name type="scientific">Gallionella capsiferriformans (strain ES-2)</name>
    <name type="common">Gallionella ferruginea capsiferriformans (strain ES-2)</name>
    <dbReference type="NCBI Taxonomy" id="395494"/>
    <lineage>
        <taxon>Bacteria</taxon>
        <taxon>Pseudomonadati</taxon>
        <taxon>Pseudomonadota</taxon>
        <taxon>Betaproteobacteria</taxon>
        <taxon>Nitrosomonadales</taxon>
        <taxon>Gallionellaceae</taxon>
        <taxon>Gallionella</taxon>
    </lineage>
</organism>
<accession>D9SCY8</accession>
<dbReference type="STRING" id="395494.Galf_0636"/>
<dbReference type="PANTHER" id="PTHR45615:SF36">
    <property type="entry name" value="MYOSIN HEAVY CHAIN-LIKE, ISOFORM B-RELATED"/>
    <property type="match status" value="1"/>
</dbReference>
<dbReference type="GO" id="GO:0032982">
    <property type="term" value="C:myosin filament"/>
    <property type="evidence" value="ECO:0007669"/>
    <property type="project" value="TreeGrafter"/>
</dbReference>
<feature type="region of interest" description="Disordered" evidence="2">
    <location>
        <begin position="857"/>
        <end position="887"/>
    </location>
</feature>
<dbReference type="eggNOG" id="COG2114">
    <property type="taxonomic scope" value="Bacteria"/>
</dbReference>
<feature type="domain" description="Guanylate cyclase" evidence="3">
    <location>
        <begin position="590"/>
        <end position="707"/>
    </location>
</feature>
<evidence type="ECO:0000313" key="5">
    <source>
        <dbReference type="Proteomes" id="UP000001235"/>
    </source>
</evidence>
<dbReference type="GO" id="GO:0009190">
    <property type="term" value="P:cyclic nucleotide biosynthetic process"/>
    <property type="evidence" value="ECO:0007669"/>
    <property type="project" value="InterPro"/>
</dbReference>
<feature type="compositionally biased region" description="Basic and acidic residues" evidence="2">
    <location>
        <begin position="857"/>
        <end position="875"/>
    </location>
</feature>
<dbReference type="SUPFAM" id="SSF55073">
    <property type="entry name" value="Nucleotide cyclase"/>
    <property type="match status" value="1"/>
</dbReference>